<reference evidence="1 2" key="1">
    <citation type="submission" date="2018-06" db="EMBL/GenBank/DDBJ databases">
        <authorList>
            <consortium name="Pathogen Informatics"/>
            <person name="Doyle S."/>
        </authorList>
    </citation>
    <scope>NUCLEOTIDE SEQUENCE [LARGE SCALE GENOMIC DNA]</scope>
    <source>
        <strain evidence="1 2">NCTC13294</strain>
    </source>
</reference>
<proteinExistence type="predicted"/>
<gene>
    <name evidence="1" type="ORF">NCTC13294_00355</name>
</gene>
<dbReference type="EMBL" id="UFUW01000001">
    <property type="protein sequence ID" value="SUX18789.1"/>
    <property type="molecule type" value="Genomic_DNA"/>
</dbReference>
<organism evidence="1 2">
    <name type="scientific">Cardiobacterium valvarum</name>
    <dbReference type="NCBI Taxonomy" id="194702"/>
    <lineage>
        <taxon>Bacteria</taxon>
        <taxon>Pseudomonadati</taxon>
        <taxon>Pseudomonadota</taxon>
        <taxon>Gammaproteobacteria</taxon>
        <taxon>Cardiobacteriales</taxon>
        <taxon>Cardiobacteriaceae</taxon>
        <taxon>Cardiobacterium</taxon>
    </lineage>
</organism>
<dbReference type="Proteomes" id="UP000254572">
    <property type="component" value="Unassembled WGS sequence"/>
</dbReference>
<evidence type="ECO:0000313" key="1">
    <source>
        <dbReference type="EMBL" id="SUX18789.1"/>
    </source>
</evidence>
<sequence>MSQPPNVQLCADINLSALSSLLGEYGLKVELLPVDADIPGSYWGAPEAGLVKDTLYIRPDTPTHSALHEAGHWICMDDARRANLHTDAGGTVLEECAVNYLQILLAEALPDVGRAQMLADMTAWGYNYREGSVYAWLDGDAIDAIRWLQEHHLIDAARQRITQP</sequence>
<dbReference type="OrthoDB" id="5783548at2"/>
<dbReference type="RefSeq" id="WP_115610665.1">
    <property type="nucleotide sequence ID" value="NZ_JBHLZC010000001.1"/>
</dbReference>
<evidence type="ECO:0008006" key="3">
    <source>
        <dbReference type="Google" id="ProtNLM"/>
    </source>
</evidence>
<evidence type="ECO:0000313" key="2">
    <source>
        <dbReference type="Proteomes" id="UP000254572"/>
    </source>
</evidence>
<protein>
    <recommendedName>
        <fullName evidence="3">IrrE N-terminal-like domain-containing protein</fullName>
    </recommendedName>
</protein>
<name>A0A381DZA7_9GAMM</name>
<dbReference type="AlphaFoldDB" id="A0A381DZA7"/>
<accession>A0A381DZA7</accession>
<keyword evidence="2" id="KW-1185">Reference proteome</keyword>